<dbReference type="AlphaFoldDB" id="A0A8B8DH23"/>
<feature type="transmembrane region" description="Helical" evidence="5">
    <location>
        <begin position="192"/>
        <end position="212"/>
    </location>
</feature>
<accession>A0A8B8DH23</accession>
<protein>
    <submittedName>
        <fullName evidence="7">Tetraspanin-13-like isoform X2</fullName>
    </submittedName>
</protein>
<dbReference type="Proteomes" id="UP000694844">
    <property type="component" value="Chromosome 1"/>
</dbReference>
<reference evidence="6" key="1">
    <citation type="submission" date="2024-06" db="UniProtKB">
        <authorList>
            <consortium name="RefSeq"/>
        </authorList>
    </citation>
    <scope>NUCLEOTIDE SEQUENCE [LARGE SCALE GENOMIC DNA]</scope>
</reference>
<dbReference type="GO" id="GO:0016020">
    <property type="term" value="C:membrane"/>
    <property type="evidence" value="ECO:0007669"/>
    <property type="project" value="UniProtKB-SubCell"/>
</dbReference>
<reference evidence="7" key="2">
    <citation type="submission" date="2025-08" db="UniProtKB">
        <authorList>
            <consortium name="RefSeq"/>
        </authorList>
    </citation>
    <scope>IDENTIFICATION</scope>
    <source>
        <tissue evidence="7">Whole sample</tissue>
    </source>
</reference>
<evidence type="ECO:0000313" key="7">
    <source>
        <dbReference type="RefSeq" id="XP_022326256.1"/>
    </source>
</evidence>
<feature type="transmembrane region" description="Helical" evidence="5">
    <location>
        <begin position="40"/>
        <end position="66"/>
    </location>
</feature>
<evidence type="ECO:0000256" key="4">
    <source>
        <dbReference type="ARBA" id="ARBA00023136"/>
    </source>
</evidence>
<dbReference type="RefSeq" id="XP_022326256.1">
    <property type="nucleotide sequence ID" value="XM_022470548.1"/>
</dbReference>
<comment type="subcellular location">
    <subcellularLocation>
        <location evidence="1">Membrane</location>
        <topology evidence="1">Multi-pass membrane protein</topology>
    </subcellularLocation>
</comment>
<sequence length="228" mass="24360">MVCGGFACSKNALAALNVFYILVSFVLVGVAAYARVVAVVTSLALVGGVISCGVFLFFTALIGLIGACKHHQVLLFFYMIILFLVFLVQFSLACACLAVNEEQRHQLAKTGWDYASNETRITVQATSQCCGFDEQSPLKHPSCASLKCCENSGAECCARAAGGNATTAQPGNCPCATCSEKLSDKINYGFKLTGGIGLFFSFTELIGVWLALRYRNLKDPMANPSAFL</sequence>
<evidence type="ECO:0000256" key="2">
    <source>
        <dbReference type="ARBA" id="ARBA00022692"/>
    </source>
</evidence>
<name>A0A8B8DH23_CRAVI</name>
<gene>
    <name evidence="7" type="primary">LOC111126125</name>
</gene>
<feature type="transmembrane region" description="Helical" evidence="5">
    <location>
        <begin position="73"/>
        <end position="100"/>
    </location>
</feature>
<dbReference type="PANTHER" id="PTHR19282">
    <property type="entry name" value="TETRASPANIN"/>
    <property type="match status" value="1"/>
</dbReference>
<dbReference type="OrthoDB" id="5845060at2759"/>
<keyword evidence="3 5" id="KW-1133">Transmembrane helix</keyword>
<keyword evidence="2 5" id="KW-0812">Transmembrane</keyword>
<evidence type="ECO:0000313" key="6">
    <source>
        <dbReference type="Proteomes" id="UP000694844"/>
    </source>
</evidence>
<keyword evidence="6" id="KW-1185">Reference proteome</keyword>
<evidence type="ECO:0000256" key="3">
    <source>
        <dbReference type="ARBA" id="ARBA00022989"/>
    </source>
</evidence>
<dbReference type="GeneID" id="111126125"/>
<dbReference type="Pfam" id="PF00335">
    <property type="entry name" value="Tetraspanin"/>
    <property type="match status" value="1"/>
</dbReference>
<dbReference type="InterPro" id="IPR018499">
    <property type="entry name" value="Tetraspanin/Peripherin"/>
</dbReference>
<proteinExistence type="predicted"/>
<evidence type="ECO:0000256" key="1">
    <source>
        <dbReference type="ARBA" id="ARBA00004141"/>
    </source>
</evidence>
<evidence type="ECO:0000256" key="5">
    <source>
        <dbReference type="SAM" id="Phobius"/>
    </source>
</evidence>
<dbReference type="PRINTS" id="PR00259">
    <property type="entry name" value="TMFOUR"/>
</dbReference>
<keyword evidence="4 5" id="KW-0472">Membrane</keyword>
<organism evidence="6 7">
    <name type="scientific">Crassostrea virginica</name>
    <name type="common">Eastern oyster</name>
    <dbReference type="NCBI Taxonomy" id="6565"/>
    <lineage>
        <taxon>Eukaryota</taxon>
        <taxon>Metazoa</taxon>
        <taxon>Spiralia</taxon>
        <taxon>Lophotrochozoa</taxon>
        <taxon>Mollusca</taxon>
        <taxon>Bivalvia</taxon>
        <taxon>Autobranchia</taxon>
        <taxon>Pteriomorphia</taxon>
        <taxon>Ostreida</taxon>
        <taxon>Ostreoidea</taxon>
        <taxon>Ostreidae</taxon>
        <taxon>Crassostrea</taxon>
    </lineage>
</organism>
<dbReference type="PANTHER" id="PTHR19282:SF452">
    <property type="entry name" value="LD03691P"/>
    <property type="match status" value="1"/>
</dbReference>
<feature type="transmembrane region" description="Helical" evidence="5">
    <location>
        <begin position="12"/>
        <end position="34"/>
    </location>
</feature>